<dbReference type="FunFam" id="3.30.420.40:FF:000050">
    <property type="entry name" value="Actin, alpha skeletal muscle"/>
    <property type="match status" value="1"/>
</dbReference>
<evidence type="ECO:0000313" key="2">
    <source>
        <dbReference type="EMBL" id="KAE8357312.1"/>
    </source>
</evidence>
<dbReference type="RefSeq" id="XP_031920393.1">
    <property type="nucleotide sequence ID" value="XM_032075375.1"/>
</dbReference>
<evidence type="ECO:0000256" key="1">
    <source>
        <dbReference type="RuleBase" id="RU000487"/>
    </source>
</evidence>
<dbReference type="PROSITE" id="PS00432">
    <property type="entry name" value="ACTINS_2"/>
    <property type="match status" value="1"/>
</dbReference>
<dbReference type="InterPro" id="IPR004001">
    <property type="entry name" value="Actin_CS"/>
</dbReference>
<protein>
    <submittedName>
        <fullName evidence="2">Actin family</fullName>
    </submittedName>
</protein>
<comment type="similarity">
    <text evidence="1">Belongs to the actin family.</text>
</comment>
<dbReference type="PANTHER" id="PTHR11937">
    <property type="entry name" value="ACTIN"/>
    <property type="match status" value="1"/>
</dbReference>
<dbReference type="Gene3D" id="3.30.420.40">
    <property type="match status" value="3"/>
</dbReference>
<dbReference type="EMBL" id="ML738050">
    <property type="protein sequence ID" value="KAE8357312.1"/>
    <property type="molecule type" value="Genomic_DNA"/>
</dbReference>
<dbReference type="OrthoDB" id="4452505at2759"/>
<organism evidence="2 3">
    <name type="scientific">Aspergillus caelatus</name>
    <dbReference type="NCBI Taxonomy" id="61420"/>
    <lineage>
        <taxon>Eukaryota</taxon>
        <taxon>Fungi</taxon>
        <taxon>Dikarya</taxon>
        <taxon>Ascomycota</taxon>
        <taxon>Pezizomycotina</taxon>
        <taxon>Eurotiomycetes</taxon>
        <taxon>Eurotiomycetidae</taxon>
        <taxon>Eurotiales</taxon>
        <taxon>Aspergillaceae</taxon>
        <taxon>Aspergillus</taxon>
        <taxon>Aspergillus subgen. Circumdati</taxon>
    </lineage>
</organism>
<dbReference type="SMART" id="SM00268">
    <property type="entry name" value="ACTIN"/>
    <property type="match status" value="1"/>
</dbReference>
<gene>
    <name evidence="2" type="ORF">BDV27DRAFT_170673</name>
</gene>
<name>A0A5N6ZI38_9EURO</name>
<accession>A0A5N6ZI38</accession>
<dbReference type="Proteomes" id="UP000326268">
    <property type="component" value="Unassembled WGS sequence"/>
</dbReference>
<dbReference type="InterPro" id="IPR043129">
    <property type="entry name" value="ATPase_NBD"/>
</dbReference>
<dbReference type="AlphaFoldDB" id="A0A5N6ZI38"/>
<keyword evidence="3" id="KW-1185">Reference proteome</keyword>
<sequence length="336" mass="37034">MADGDIQPLVIDTGSGFFKSGFAGDDAPRSVISSVVGNPAVNRPYQRGIVTNWDDMETICRNIFYNELHVATEEHPVVMSEAIGNPRQNRERMTQMLFETFNNPAIYLASQPVLSLYASGLQTGVVIESGDGVTQIVPIHENVTSPNTFSKIDDLAGIDITDYLANTLNCEDQIAKEIKENCCHVALDFDSELDASENQSFHLPDGQQITLGTQRFCAPEALFQPDKILSIDRPGIHQVVHDAIQKFDSHVQAQLYRNIVPAGGSTLFPGFIDRLGKEIFDLAPSANPNIITPKDQQYSAWVGGSILASLSTFQNLWVSKQEYDDEGPSVVHKKCY</sequence>
<proteinExistence type="inferred from homology"/>
<dbReference type="Gene3D" id="3.90.640.10">
    <property type="entry name" value="Actin, Chain A, domain 4"/>
    <property type="match status" value="1"/>
</dbReference>
<dbReference type="GeneID" id="43659821"/>
<evidence type="ECO:0000313" key="3">
    <source>
        <dbReference type="Proteomes" id="UP000326268"/>
    </source>
</evidence>
<dbReference type="InterPro" id="IPR004000">
    <property type="entry name" value="Actin"/>
</dbReference>
<dbReference type="SUPFAM" id="SSF53067">
    <property type="entry name" value="Actin-like ATPase domain"/>
    <property type="match status" value="2"/>
</dbReference>
<reference evidence="2 3" key="1">
    <citation type="submission" date="2019-04" db="EMBL/GenBank/DDBJ databases">
        <title>Friends and foes A comparative genomics studyof 23 Aspergillus species from section Flavi.</title>
        <authorList>
            <consortium name="DOE Joint Genome Institute"/>
            <person name="Kjaerbolling I."/>
            <person name="Vesth T."/>
            <person name="Frisvad J.C."/>
            <person name="Nybo J.L."/>
            <person name="Theobald S."/>
            <person name="Kildgaard S."/>
            <person name="Isbrandt T."/>
            <person name="Kuo A."/>
            <person name="Sato A."/>
            <person name="Lyhne E.K."/>
            <person name="Kogle M.E."/>
            <person name="Wiebenga A."/>
            <person name="Kun R.S."/>
            <person name="Lubbers R.J."/>
            <person name="Makela M.R."/>
            <person name="Barry K."/>
            <person name="Chovatia M."/>
            <person name="Clum A."/>
            <person name="Daum C."/>
            <person name="Haridas S."/>
            <person name="He G."/>
            <person name="LaButti K."/>
            <person name="Lipzen A."/>
            <person name="Mondo S."/>
            <person name="Riley R."/>
            <person name="Salamov A."/>
            <person name="Simmons B.A."/>
            <person name="Magnuson J.K."/>
            <person name="Henrissat B."/>
            <person name="Mortensen U.H."/>
            <person name="Larsen T.O."/>
            <person name="Devries R.P."/>
            <person name="Grigoriev I.V."/>
            <person name="Machida M."/>
            <person name="Baker S.E."/>
            <person name="Andersen M.R."/>
        </authorList>
    </citation>
    <scope>NUCLEOTIDE SEQUENCE [LARGE SCALE GENOMIC DNA]</scope>
    <source>
        <strain evidence="2 3">CBS 763.97</strain>
    </source>
</reference>
<dbReference type="Pfam" id="PF00022">
    <property type="entry name" value="Actin"/>
    <property type="match status" value="3"/>
</dbReference>
<dbReference type="PRINTS" id="PR00190">
    <property type="entry name" value="ACTIN"/>
</dbReference>